<keyword evidence="3" id="KW-1185">Reference proteome</keyword>
<dbReference type="PROSITE" id="PS50943">
    <property type="entry name" value="HTH_CROC1"/>
    <property type="match status" value="1"/>
</dbReference>
<evidence type="ECO:0000259" key="1">
    <source>
        <dbReference type="PROSITE" id="PS50943"/>
    </source>
</evidence>
<feature type="domain" description="HTH cro/C1-type" evidence="1">
    <location>
        <begin position="6"/>
        <end position="60"/>
    </location>
</feature>
<gene>
    <name evidence="2" type="ORF">HP548_12620</name>
</gene>
<dbReference type="Proteomes" id="UP000577724">
    <property type="component" value="Unassembled WGS sequence"/>
</dbReference>
<dbReference type="RefSeq" id="WP_175381871.1">
    <property type="nucleotide sequence ID" value="NZ_CBCRYD010000030.1"/>
</dbReference>
<comment type="caution">
    <text evidence="2">The sequence shown here is derived from an EMBL/GenBank/DDBJ whole genome shotgun (WGS) entry which is preliminary data.</text>
</comment>
<reference evidence="2 3" key="1">
    <citation type="submission" date="2020-05" db="EMBL/GenBank/DDBJ databases">
        <title>Genome Sequencing of Type Strains.</title>
        <authorList>
            <person name="Lemaire J.F."/>
            <person name="Inderbitzin P."/>
            <person name="Gregorio O.A."/>
            <person name="Collins S.B."/>
            <person name="Wespe N."/>
            <person name="Knight-Connoni V."/>
        </authorList>
    </citation>
    <scope>NUCLEOTIDE SEQUENCE [LARGE SCALE GENOMIC DNA]</scope>
    <source>
        <strain evidence="2 3">DSM 19942</strain>
    </source>
</reference>
<dbReference type="Pfam" id="PF12844">
    <property type="entry name" value="HTH_19"/>
    <property type="match status" value="1"/>
</dbReference>
<evidence type="ECO:0000313" key="2">
    <source>
        <dbReference type="EMBL" id="NUU54920.1"/>
    </source>
</evidence>
<dbReference type="EMBL" id="JABMCC010000107">
    <property type="protein sequence ID" value="NUU54920.1"/>
    <property type="molecule type" value="Genomic_DNA"/>
</dbReference>
<protein>
    <submittedName>
        <fullName evidence="2">Helix-turn-helix transcriptional regulator</fullName>
    </submittedName>
</protein>
<name>A0ABX2MLM8_9BACL</name>
<dbReference type="SUPFAM" id="SSF47413">
    <property type="entry name" value="lambda repressor-like DNA-binding domains"/>
    <property type="match status" value="1"/>
</dbReference>
<dbReference type="CDD" id="cd00093">
    <property type="entry name" value="HTH_XRE"/>
    <property type="match status" value="1"/>
</dbReference>
<dbReference type="InterPro" id="IPR001387">
    <property type="entry name" value="Cro/C1-type_HTH"/>
</dbReference>
<sequence length="103" mass="11914">MIGDILKKTRSIYGYKAKDMSIKLDISPSYLSEIETNKKRPSLDILERYAEIFNMKVSTLILLSEDHDEAIKTNKPQEFIKRMMIKLIDVMSKDEVKSNGKNS</sequence>
<accession>A0ABX2MLM8</accession>
<dbReference type="Gene3D" id="1.10.260.40">
    <property type="entry name" value="lambda repressor-like DNA-binding domains"/>
    <property type="match status" value="1"/>
</dbReference>
<organism evidence="2 3">
    <name type="scientific">Paenibacillus taichungensis</name>
    <dbReference type="NCBI Taxonomy" id="484184"/>
    <lineage>
        <taxon>Bacteria</taxon>
        <taxon>Bacillati</taxon>
        <taxon>Bacillota</taxon>
        <taxon>Bacilli</taxon>
        <taxon>Bacillales</taxon>
        <taxon>Paenibacillaceae</taxon>
        <taxon>Paenibacillus</taxon>
    </lineage>
</organism>
<dbReference type="SMART" id="SM00530">
    <property type="entry name" value="HTH_XRE"/>
    <property type="match status" value="1"/>
</dbReference>
<proteinExistence type="predicted"/>
<dbReference type="InterPro" id="IPR010982">
    <property type="entry name" value="Lambda_DNA-bd_dom_sf"/>
</dbReference>
<evidence type="ECO:0000313" key="3">
    <source>
        <dbReference type="Proteomes" id="UP000577724"/>
    </source>
</evidence>